<organism evidence="6 7">
    <name type="scientific">Stephania japonica</name>
    <dbReference type="NCBI Taxonomy" id="461633"/>
    <lineage>
        <taxon>Eukaryota</taxon>
        <taxon>Viridiplantae</taxon>
        <taxon>Streptophyta</taxon>
        <taxon>Embryophyta</taxon>
        <taxon>Tracheophyta</taxon>
        <taxon>Spermatophyta</taxon>
        <taxon>Magnoliopsida</taxon>
        <taxon>Ranunculales</taxon>
        <taxon>Menispermaceae</taxon>
        <taxon>Menispermoideae</taxon>
        <taxon>Cissampelideae</taxon>
        <taxon>Stephania</taxon>
    </lineage>
</organism>
<dbReference type="GO" id="GO:0080044">
    <property type="term" value="F:quercetin 7-O-glucosyltransferase activity"/>
    <property type="evidence" value="ECO:0007669"/>
    <property type="project" value="TreeGrafter"/>
</dbReference>
<dbReference type="PANTHER" id="PTHR11926">
    <property type="entry name" value="GLUCOSYL/GLUCURONOSYL TRANSFERASES"/>
    <property type="match status" value="1"/>
</dbReference>
<comment type="similarity">
    <text evidence="1 4">Belongs to the UDP-glycosyltransferase family.</text>
</comment>
<protein>
    <recommendedName>
        <fullName evidence="5">Glycosyltransferase</fullName>
        <ecNumber evidence="5">2.4.1.-</ecNumber>
    </recommendedName>
</protein>
<dbReference type="FunFam" id="3.40.50.2000:FF:000065">
    <property type="entry name" value="Glycosyltransferase"/>
    <property type="match status" value="1"/>
</dbReference>
<dbReference type="Pfam" id="PF00201">
    <property type="entry name" value="UDPGT"/>
    <property type="match status" value="1"/>
</dbReference>
<proteinExistence type="inferred from homology"/>
<evidence type="ECO:0000313" key="7">
    <source>
        <dbReference type="Proteomes" id="UP001417504"/>
    </source>
</evidence>
<dbReference type="SUPFAM" id="SSF53756">
    <property type="entry name" value="UDP-Glycosyltransferase/glycogen phosphorylase"/>
    <property type="match status" value="1"/>
</dbReference>
<evidence type="ECO:0000313" key="6">
    <source>
        <dbReference type="EMBL" id="KAK9085734.1"/>
    </source>
</evidence>
<dbReference type="CDD" id="cd03784">
    <property type="entry name" value="GT1_Gtf-like"/>
    <property type="match status" value="1"/>
</dbReference>
<keyword evidence="2 4" id="KW-0328">Glycosyltransferase</keyword>
<dbReference type="PANTHER" id="PTHR11926:SF774">
    <property type="entry name" value="UDP-GLYCOSYLTRANSFERASE 85A1-RELATED"/>
    <property type="match status" value="1"/>
</dbReference>
<evidence type="ECO:0000256" key="1">
    <source>
        <dbReference type="ARBA" id="ARBA00009995"/>
    </source>
</evidence>
<evidence type="ECO:0000256" key="2">
    <source>
        <dbReference type="ARBA" id="ARBA00022676"/>
    </source>
</evidence>
<accession>A0AAP0EAV9</accession>
<keyword evidence="7" id="KW-1185">Reference proteome</keyword>
<name>A0AAP0EAV9_9MAGN</name>
<sequence length="486" mass="54580">MGSLGSTKKPHAVFMPFPGQGHINPMLKLAKLLHNKGFYITFVNTNFSHRRFFKATEPLALGGLPGFQFESIPDGLPSMDEDGTVDQSAVAKATVEVCPAHFAALLLKLNERSVSSSSNDFPPVSCIVSDGMMSFTQETANELGVPLIVFWTCSACGFMCYLQFPHLEESGLFPLKDENDLKNGYLEKPVNSIPGMKDVRLKDFPSFIRTTDSNQNKFHFFKELAQATYKASAIVLNTFDTFETEVLEAMKLLLLPPIYTLGPLQLWLNNTKEGDTLKSNMWKEDQECLKWLDSKTPKSVVYVNFGSVITMEPEQLNELAWGLANSNQAFLWVIRPGLLGESNAVLEQHEFASEMKERGFIASWCPQEKVLQHPSIGGFLTHSGWNSTLDAVCAGVPIISCPFFAEQYTNCRYSCIEWGIGMGIDGNIKREEVERLVRELIEGEKGKKMKEKAVEWRERAEEATRPGASSYMNFEKLVDYLRQEDI</sequence>
<dbReference type="GO" id="GO:0080043">
    <property type="term" value="F:quercetin 3-O-glucosyltransferase activity"/>
    <property type="evidence" value="ECO:0007669"/>
    <property type="project" value="TreeGrafter"/>
</dbReference>
<gene>
    <name evidence="6" type="ORF">Sjap_026145</name>
</gene>
<comment type="caution">
    <text evidence="6">The sequence shown here is derived from an EMBL/GenBank/DDBJ whole genome shotgun (WGS) entry which is preliminary data.</text>
</comment>
<reference evidence="6 7" key="1">
    <citation type="submission" date="2024-01" db="EMBL/GenBank/DDBJ databases">
        <title>Genome assemblies of Stephania.</title>
        <authorList>
            <person name="Yang L."/>
        </authorList>
    </citation>
    <scope>NUCLEOTIDE SEQUENCE [LARGE SCALE GENOMIC DNA]</scope>
    <source>
        <strain evidence="6">QJT</strain>
        <tissue evidence="6">Leaf</tissue>
    </source>
</reference>
<evidence type="ECO:0000256" key="5">
    <source>
        <dbReference type="RuleBase" id="RU362057"/>
    </source>
</evidence>
<dbReference type="PROSITE" id="PS00375">
    <property type="entry name" value="UDPGT"/>
    <property type="match status" value="1"/>
</dbReference>
<dbReference type="EC" id="2.4.1.-" evidence="5"/>
<evidence type="ECO:0000256" key="3">
    <source>
        <dbReference type="ARBA" id="ARBA00022679"/>
    </source>
</evidence>
<dbReference type="Proteomes" id="UP001417504">
    <property type="component" value="Unassembled WGS sequence"/>
</dbReference>
<dbReference type="Gene3D" id="3.40.50.2000">
    <property type="entry name" value="Glycogen Phosphorylase B"/>
    <property type="match status" value="2"/>
</dbReference>
<dbReference type="InterPro" id="IPR002213">
    <property type="entry name" value="UDP_glucos_trans"/>
</dbReference>
<dbReference type="FunFam" id="3.40.50.2000:FF:000027">
    <property type="entry name" value="Glycosyltransferase"/>
    <property type="match status" value="1"/>
</dbReference>
<dbReference type="InterPro" id="IPR035595">
    <property type="entry name" value="UDP_glycos_trans_CS"/>
</dbReference>
<keyword evidence="3 4" id="KW-0808">Transferase</keyword>
<evidence type="ECO:0000256" key="4">
    <source>
        <dbReference type="RuleBase" id="RU003718"/>
    </source>
</evidence>
<dbReference type="AlphaFoldDB" id="A0AAP0EAV9"/>
<dbReference type="EMBL" id="JBBNAE010000011">
    <property type="protein sequence ID" value="KAK9085734.1"/>
    <property type="molecule type" value="Genomic_DNA"/>
</dbReference>